<dbReference type="InterPro" id="IPR011009">
    <property type="entry name" value="Kinase-like_dom_sf"/>
</dbReference>
<reference evidence="1 2" key="1">
    <citation type="submission" date="2016-04" db="EMBL/GenBank/DDBJ databases">
        <title>A degradative enzymes factory behind the ericoid mycorrhizal symbiosis.</title>
        <authorList>
            <consortium name="DOE Joint Genome Institute"/>
            <person name="Martino E."/>
            <person name="Morin E."/>
            <person name="Grelet G."/>
            <person name="Kuo A."/>
            <person name="Kohler A."/>
            <person name="Daghino S."/>
            <person name="Barry K."/>
            <person name="Choi C."/>
            <person name="Cichocki N."/>
            <person name="Clum A."/>
            <person name="Copeland A."/>
            <person name="Hainaut M."/>
            <person name="Haridas S."/>
            <person name="Labutti K."/>
            <person name="Lindquist E."/>
            <person name="Lipzen A."/>
            <person name="Khouja H.-R."/>
            <person name="Murat C."/>
            <person name="Ohm R."/>
            <person name="Olson A."/>
            <person name="Spatafora J."/>
            <person name="Veneault-Fourrey C."/>
            <person name="Henrissat B."/>
            <person name="Grigoriev I."/>
            <person name="Martin F."/>
            <person name="Perotto S."/>
        </authorList>
    </citation>
    <scope>NUCLEOTIDE SEQUENCE [LARGE SCALE GENOMIC DNA]</scope>
    <source>
        <strain evidence="1 2">F</strain>
    </source>
</reference>
<proteinExistence type="predicted"/>
<dbReference type="SUPFAM" id="SSF56112">
    <property type="entry name" value="Protein kinase-like (PK-like)"/>
    <property type="match status" value="1"/>
</dbReference>
<sequence length="64" mass="7168">MAILLEGLDQTLTQHVSTPDFQQLDKVKFIGALESAVDYLHSLGLAHNDINHQTTSWLKTECQC</sequence>
<name>A0A2J6RGY6_HYAVF</name>
<evidence type="ECO:0000313" key="2">
    <source>
        <dbReference type="Proteomes" id="UP000235786"/>
    </source>
</evidence>
<dbReference type="EMBL" id="KZ613949">
    <property type="protein sequence ID" value="PMD37768.1"/>
    <property type="molecule type" value="Genomic_DNA"/>
</dbReference>
<gene>
    <name evidence="1" type="ORF">L207DRAFT_600395</name>
</gene>
<keyword evidence="2" id="KW-1185">Reference proteome</keyword>
<dbReference type="Proteomes" id="UP000235786">
    <property type="component" value="Unassembled WGS sequence"/>
</dbReference>
<evidence type="ECO:0008006" key="3">
    <source>
        <dbReference type="Google" id="ProtNLM"/>
    </source>
</evidence>
<dbReference type="AlphaFoldDB" id="A0A2J6RGY6"/>
<evidence type="ECO:0000313" key="1">
    <source>
        <dbReference type="EMBL" id="PMD37768.1"/>
    </source>
</evidence>
<accession>A0A2J6RGY6</accession>
<protein>
    <recommendedName>
        <fullName evidence="3">Protein kinase domain-containing protein</fullName>
    </recommendedName>
</protein>
<organism evidence="1 2">
    <name type="scientific">Hyaloscypha variabilis (strain UAMH 11265 / GT02V1 / F)</name>
    <name type="common">Meliniomyces variabilis</name>
    <dbReference type="NCBI Taxonomy" id="1149755"/>
    <lineage>
        <taxon>Eukaryota</taxon>
        <taxon>Fungi</taxon>
        <taxon>Dikarya</taxon>
        <taxon>Ascomycota</taxon>
        <taxon>Pezizomycotina</taxon>
        <taxon>Leotiomycetes</taxon>
        <taxon>Helotiales</taxon>
        <taxon>Hyaloscyphaceae</taxon>
        <taxon>Hyaloscypha</taxon>
        <taxon>Hyaloscypha variabilis</taxon>
    </lineage>
</organism>
<dbReference type="OrthoDB" id="4062651at2759"/>